<protein>
    <submittedName>
        <fullName evidence="1">Uncharacterized protein</fullName>
    </submittedName>
</protein>
<gene>
    <name evidence="1" type="ORF">SCHPADRAFT_529870</name>
</gene>
<dbReference type="EMBL" id="KQ086033">
    <property type="protein sequence ID" value="KLO10191.1"/>
    <property type="molecule type" value="Genomic_DNA"/>
</dbReference>
<accession>A0A0H2RZI1</accession>
<name>A0A0H2RZI1_9AGAM</name>
<reference evidence="1 2" key="1">
    <citation type="submission" date="2015-04" db="EMBL/GenBank/DDBJ databases">
        <title>Complete genome sequence of Schizopora paradoxa KUC8140, a cosmopolitan wood degrader in East Asia.</title>
        <authorList>
            <consortium name="DOE Joint Genome Institute"/>
            <person name="Min B."/>
            <person name="Park H."/>
            <person name="Jang Y."/>
            <person name="Kim J.-J."/>
            <person name="Kim K.H."/>
            <person name="Pangilinan J."/>
            <person name="Lipzen A."/>
            <person name="Riley R."/>
            <person name="Grigoriev I.V."/>
            <person name="Spatafora J.W."/>
            <person name="Choi I.-G."/>
        </authorList>
    </citation>
    <scope>NUCLEOTIDE SEQUENCE [LARGE SCALE GENOMIC DNA]</scope>
    <source>
        <strain evidence="1 2">KUC8140</strain>
    </source>
</reference>
<dbReference type="InParanoid" id="A0A0H2RZI1"/>
<evidence type="ECO:0000313" key="2">
    <source>
        <dbReference type="Proteomes" id="UP000053477"/>
    </source>
</evidence>
<proteinExistence type="predicted"/>
<sequence>MKRGYSCCEETTDIPRRQMAERALKAGVKNGKERVTRQMSDVDLFLWAPSRECDSVFSGGVEIFCLCLCRRENRGPDKRGRSSRWSISKAFRHLESF</sequence>
<organism evidence="1 2">
    <name type="scientific">Schizopora paradoxa</name>
    <dbReference type="NCBI Taxonomy" id="27342"/>
    <lineage>
        <taxon>Eukaryota</taxon>
        <taxon>Fungi</taxon>
        <taxon>Dikarya</taxon>
        <taxon>Basidiomycota</taxon>
        <taxon>Agaricomycotina</taxon>
        <taxon>Agaricomycetes</taxon>
        <taxon>Hymenochaetales</taxon>
        <taxon>Schizoporaceae</taxon>
        <taxon>Schizopora</taxon>
    </lineage>
</organism>
<dbReference type="Proteomes" id="UP000053477">
    <property type="component" value="Unassembled WGS sequence"/>
</dbReference>
<keyword evidence="2" id="KW-1185">Reference proteome</keyword>
<dbReference type="AlphaFoldDB" id="A0A0H2RZI1"/>
<evidence type="ECO:0000313" key="1">
    <source>
        <dbReference type="EMBL" id="KLO10191.1"/>
    </source>
</evidence>